<dbReference type="EMBL" id="JBBMFS010000007">
    <property type="protein sequence ID" value="MEQ2555260.1"/>
    <property type="molecule type" value="Genomic_DNA"/>
</dbReference>
<dbReference type="Pfam" id="PF10035">
    <property type="entry name" value="DUF2179"/>
    <property type="match status" value="1"/>
</dbReference>
<name>A0ABV1H6C4_9FIRM</name>
<organism evidence="8 9">
    <name type="scientific">Lachnospira intestinalis</name>
    <dbReference type="NCBI Taxonomy" id="3133158"/>
    <lineage>
        <taxon>Bacteria</taxon>
        <taxon>Bacillati</taxon>
        <taxon>Bacillota</taxon>
        <taxon>Clostridia</taxon>
        <taxon>Lachnospirales</taxon>
        <taxon>Lachnospiraceae</taxon>
        <taxon>Lachnospira</taxon>
    </lineage>
</organism>
<evidence type="ECO:0000256" key="2">
    <source>
        <dbReference type="ARBA" id="ARBA00022475"/>
    </source>
</evidence>
<evidence type="ECO:0000313" key="9">
    <source>
        <dbReference type="Proteomes" id="UP001546774"/>
    </source>
</evidence>
<evidence type="ECO:0000256" key="3">
    <source>
        <dbReference type="ARBA" id="ARBA00022692"/>
    </source>
</evidence>
<keyword evidence="5 6" id="KW-0472">Membrane</keyword>
<dbReference type="PANTHER" id="PTHR33545">
    <property type="entry name" value="UPF0750 MEMBRANE PROTEIN YITT-RELATED"/>
    <property type="match status" value="1"/>
</dbReference>
<accession>A0ABV1H6C4</accession>
<evidence type="ECO:0000256" key="5">
    <source>
        <dbReference type="ARBA" id="ARBA00023136"/>
    </source>
</evidence>
<feature type="transmembrane region" description="Helical" evidence="6">
    <location>
        <begin position="80"/>
        <end position="98"/>
    </location>
</feature>
<dbReference type="Pfam" id="PF02588">
    <property type="entry name" value="YitT_membrane"/>
    <property type="match status" value="1"/>
</dbReference>
<dbReference type="InterPro" id="IPR003740">
    <property type="entry name" value="YitT"/>
</dbReference>
<keyword evidence="9" id="KW-1185">Reference proteome</keyword>
<evidence type="ECO:0000259" key="7">
    <source>
        <dbReference type="Pfam" id="PF10035"/>
    </source>
</evidence>
<evidence type="ECO:0000256" key="1">
    <source>
        <dbReference type="ARBA" id="ARBA00004651"/>
    </source>
</evidence>
<dbReference type="Gene3D" id="3.30.70.120">
    <property type="match status" value="1"/>
</dbReference>
<proteinExistence type="predicted"/>
<comment type="caution">
    <text evidence="8">The sequence shown here is derived from an EMBL/GenBank/DDBJ whole genome shotgun (WGS) entry which is preliminary data.</text>
</comment>
<comment type="subcellular location">
    <subcellularLocation>
        <location evidence="1">Cell membrane</location>
        <topology evidence="1">Multi-pass membrane protein</topology>
    </subcellularLocation>
</comment>
<dbReference type="InterPro" id="IPR015867">
    <property type="entry name" value="N-reg_PII/ATP_PRibTrfase_C"/>
</dbReference>
<protein>
    <submittedName>
        <fullName evidence="8">YitT family protein</fullName>
    </submittedName>
</protein>
<dbReference type="InterPro" id="IPR019264">
    <property type="entry name" value="DUF2179"/>
</dbReference>
<dbReference type="CDD" id="cd16380">
    <property type="entry name" value="YitT_C"/>
    <property type="match status" value="1"/>
</dbReference>
<keyword evidence="3 6" id="KW-0812">Transmembrane</keyword>
<dbReference type="InterPro" id="IPR051461">
    <property type="entry name" value="UPF0750_membrane"/>
</dbReference>
<evidence type="ECO:0000256" key="4">
    <source>
        <dbReference type="ARBA" id="ARBA00022989"/>
    </source>
</evidence>
<reference evidence="8" key="1">
    <citation type="submission" date="2024-03" db="EMBL/GenBank/DDBJ databases">
        <title>Human intestinal bacterial collection.</title>
        <authorList>
            <person name="Pauvert C."/>
            <person name="Hitch T.C.A."/>
            <person name="Clavel T."/>
        </authorList>
    </citation>
    <scope>NUCLEOTIDE SEQUENCE [LARGE SCALE GENOMIC DNA]</scope>
    <source>
        <strain evidence="8">CLA-AA-H89B</strain>
    </source>
</reference>
<dbReference type="Proteomes" id="UP001546774">
    <property type="component" value="Unassembled WGS sequence"/>
</dbReference>
<feature type="domain" description="DUF2179" evidence="7">
    <location>
        <begin position="219"/>
        <end position="273"/>
    </location>
</feature>
<keyword evidence="2" id="KW-1003">Cell membrane</keyword>
<dbReference type="PIRSF" id="PIRSF006483">
    <property type="entry name" value="Membrane_protein_YitT"/>
    <property type="match status" value="1"/>
</dbReference>
<evidence type="ECO:0000313" key="8">
    <source>
        <dbReference type="EMBL" id="MEQ2555260.1"/>
    </source>
</evidence>
<dbReference type="PANTHER" id="PTHR33545:SF9">
    <property type="entry name" value="UPF0750 MEMBRANE PROTEIN YITE"/>
    <property type="match status" value="1"/>
</dbReference>
<gene>
    <name evidence="8" type="ORF">WMO37_09610</name>
</gene>
<sequence>MKRYLYLAAGTFLMAAAYKSIYQSVGMVTGGFSGIGVIVNRVTGGVWAGGVPLWITNVTLNVPLFIAAFYIEGKEFIKNTVTGAVLLTLYLAVLPAVPVDAADYLLAAVYGGAACGAGIGLVLKSGFTTGGTDMLGVLLHRFFRQYALASIIQVLDMAVIIAGVLVFGMSVSLYAIIAVYVTALVTDTVLEGTKQARAVWIISDKNEQIAPVVMEKMHRGITRFPASGVYTQQEKSVLLCVVSIKQIPYLKEIVMEIDENSFLIVGDVREVMGNGFVQKLQ</sequence>
<feature type="transmembrane region" description="Helical" evidence="6">
    <location>
        <begin position="51"/>
        <end position="71"/>
    </location>
</feature>
<evidence type="ECO:0000256" key="6">
    <source>
        <dbReference type="SAM" id="Phobius"/>
    </source>
</evidence>
<keyword evidence="4 6" id="KW-1133">Transmembrane helix</keyword>